<comment type="caution">
    <text evidence="6">The sequence shown here is derived from an EMBL/GenBank/DDBJ whole genome shotgun (WGS) entry which is preliminary data.</text>
</comment>
<reference evidence="6 7" key="1">
    <citation type="submission" date="2020-10" db="EMBL/GenBank/DDBJ databases">
        <title>The Coptis chinensis genome and diversification of protoberbering-type alkaloids.</title>
        <authorList>
            <person name="Wang B."/>
            <person name="Shu S."/>
            <person name="Song C."/>
            <person name="Liu Y."/>
        </authorList>
    </citation>
    <scope>NUCLEOTIDE SEQUENCE [LARGE SCALE GENOMIC DNA]</scope>
    <source>
        <strain evidence="6">HL-2020</strain>
        <tissue evidence="6">Leaf</tissue>
    </source>
</reference>
<sequence>MIAVEGFGLIKACYWSIACSRCVGVLTRFILVLGKWLDALLMVLLSLCTERGEPRGSQASKSSAPPKILPIEMPTISLDELKRLTSNFRTKALVGEGSYGQVFSATLRSWKERSTGGYTWPCSQLEPKSQPFKSLLTC</sequence>
<organism evidence="6 7">
    <name type="scientific">Coptis chinensis</name>
    <dbReference type="NCBI Taxonomy" id="261450"/>
    <lineage>
        <taxon>Eukaryota</taxon>
        <taxon>Viridiplantae</taxon>
        <taxon>Streptophyta</taxon>
        <taxon>Embryophyta</taxon>
        <taxon>Tracheophyta</taxon>
        <taxon>Spermatophyta</taxon>
        <taxon>Magnoliopsida</taxon>
        <taxon>Ranunculales</taxon>
        <taxon>Ranunculaceae</taxon>
        <taxon>Coptidoideae</taxon>
        <taxon>Coptis</taxon>
    </lineage>
</organism>
<evidence type="ECO:0000313" key="6">
    <source>
        <dbReference type="EMBL" id="KAF9605922.1"/>
    </source>
</evidence>
<dbReference type="OrthoDB" id="1727301at2759"/>
<evidence type="ECO:0000313" key="7">
    <source>
        <dbReference type="Proteomes" id="UP000631114"/>
    </source>
</evidence>
<keyword evidence="4" id="KW-0418">Kinase</keyword>
<dbReference type="SUPFAM" id="SSF56112">
    <property type="entry name" value="Protein kinase-like (PK-like)"/>
    <property type="match status" value="1"/>
</dbReference>
<keyword evidence="5" id="KW-0067">ATP-binding</keyword>
<dbReference type="InterPro" id="IPR011009">
    <property type="entry name" value="Kinase-like_dom_sf"/>
</dbReference>
<dbReference type="Gene3D" id="3.30.200.20">
    <property type="entry name" value="Phosphorylase Kinase, domain 1"/>
    <property type="match status" value="1"/>
</dbReference>
<dbReference type="GO" id="GO:0016301">
    <property type="term" value="F:kinase activity"/>
    <property type="evidence" value="ECO:0007669"/>
    <property type="project" value="UniProtKB-KW"/>
</dbReference>
<keyword evidence="1" id="KW-0597">Phosphoprotein</keyword>
<dbReference type="Proteomes" id="UP000631114">
    <property type="component" value="Unassembled WGS sequence"/>
</dbReference>
<proteinExistence type="predicted"/>
<accession>A0A835HXD5</accession>
<dbReference type="GO" id="GO:0005524">
    <property type="term" value="F:ATP binding"/>
    <property type="evidence" value="ECO:0007669"/>
    <property type="project" value="UniProtKB-KW"/>
</dbReference>
<keyword evidence="7" id="KW-1185">Reference proteome</keyword>
<dbReference type="AlphaFoldDB" id="A0A835HXD5"/>
<evidence type="ECO:0000256" key="5">
    <source>
        <dbReference type="ARBA" id="ARBA00022840"/>
    </source>
</evidence>
<dbReference type="InterPro" id="IPR052101">
    <property type="entry name" value="Plant_StressResp_Kinase"/>
</dbReference>
<evidence type="ECO:0000256" key="3">
    <source>
        <dbReference type="ARBA" id="ARBA00022741"/>
    </source>
</evidence>
<dbReference type="EMBL" id="JADFTS010000005">
    <property type="protein sequence ID" value="KAF9605922.1"/>
    <property type="molecule type" value="Genomic_DNA"/>
</dbReference>
<dbReference type="PANTHER" id="PTHR47983:SF16">
    <property type="entry name" value="OS02G0565500 PROTEIN"/>
    <property type="match status" value="1"/>
</dbReference>
<evidence type="ECO:0000256" key="4">
    <source>
        <dbReference type="ARBA" id="ARBA00022777"/>
    </source>
</evidence>
<keyword evidence="2" id="KW-0808">Transferase</keyword>
<keyword evidence="3" id="KW-0547">Nucleotide-binding</keyword>
<protein>
    <submittedName>
        <fullName evidence="6">Uncharacterized protein</fullName>
    </submittedName>
</protein>
<gene>
    <name evidence="6" type="ORF">IFM89_020890</name>
</gene>
<evidence type="ECO:0000256" key="1">
    <source>
        <dbReference type="ARBA" id="ARBA00022553"/>
    </source>
</evidence>
<name>A0A835HXD5_9MAGN</name>
<evidence type="ECO:0000256" key="2">
    <source>
        <dbReference type="ARBA" id="ARBA00022679"/>
    </source>
</evidence>
<dbReference type="PANTHER" id="PTHR47983">
    <property type="entry name" value="PTO-INTERACTING PROTEIN 1-LIKE"/>
    <property type="match status" value="1"/>
</dbReference>